<dbReference type="GO" id="GO:0008270">
    <property type="term" value="F:zinc ion binding"/>
    <property type="evidence" value="ECO:0007669"/>
    <property type="project" value="UniProtKB-KW"/>
</dbReference>
<evidence type="ECO:0000256" key="1">
    <source>
        <dbReference type="ARBA" id="ARBA00004585"/>
    </source>
</evidence>
<dbReference type="AlphaFoldDB" id="A0A1L0BXK1"/>
<evidence type="ECO:0000256" key="13">
    <source>
        <dbReference type="ARBA" id="ARBA00023136"/>
    </source>
</evidence>
<keyword evidence="7" id="KW-0479">Metal-binding</keyword>
<evidence type="ECO:0000256" key="7">
    <source>
        <dbReference type="ARBA" id="ARBA00022723"/>
    </source>
</evidence>
<dbReference type="Pfam" id="PF00097">
    <property type="entry name" value="zf-C3HC4"/>
    <property type="match status" value="1"/>
</dbReference>
<dbReference type="InterPro" id="IPR017907">
    <property type="entry name" value="Znf_RING_CS"/>
</dbReference>
<evidence type="ECO:0000313" key="19">
    <source>
        <dbReference type="Proteomes" id="UP000182334"/>
    </source>
</evidence>
<evidence type="ECO:0000256" key="8">
    <source>
        <dbReference type="ARBA" id="ARBA00022771"/>
    </source>
</evidence>
<evidence type="ECO:0000256" key="16">
    <source>
        <dbReference type="SAM" id="MobiDB-lite"/>
    </source>
</evidence>
<sequence length="413" mass="47453">MSGKHIFYPSPRVSQLDAYILDGELFSLLKQQLADSFQLLSGKSWSYGQQPELWTLALKLLIFRLTTYKSGSTYGLKLQNLKLSNSSTGRIIGRGTKLFILGTIFGDFLFKKFQSYLYSIEGPVVSGDSVYEKLRAAIMRNKDEILKKIDDSVKILDLCNFVAFLVYGRYPTILHRILGVSLTPIIADLLKFDADKVNFEFQNRQLVWNVMTEFLVFILPMLHLRKVKRLILSILPNTRKVEYRSTSEKPVQTRFTTLPLSQCAICIETIERSDIKAASTHVTNAFITNCGHIFCYVCLATRFNAIENGNEEAEGCPRCRLKLDHFHQYGSQEDVDTDAIMVAYEDVEEASDDEVIENTNGAEDLEDNHEEDHLLINEKEDFSEMEDLEEEVEDYEDEGDDYEDEDYDDIEEY</sequence>
<dbReference type="GO" id="GO:0016740">
    <property type="term" value="F:transferase activity"/>
    <property type="evidence" value="ECO:0007669"/>
    <property type="project" value="UniProtKB-KW"/>
</dbReference>
<gene>
    <name evidence="18" type="ORF">SAMEA4029010_CIC11G00000002113</name>
</gene>
<dbReference type="GO" id="GO:0016562">
    <property type="term" value="P:protein import into peroxisome matrix, receptor recycling"/>
    <property type="evidence" value="ECO:0007669"/>
    <property type="project" value="UniProtKB-ARBA"/>
</dbReference>
<keyword evidence="19" id="KW-1185">Reference proteome</keyword>
<keyword evidence="6" id="KW-0812">Transmembrane</keyword>
<dbReference type="OrthoDB" id="1701437at2759"/>
<proteinExistence type="inferred from homology"/>
<dbReference type="InterPro" id="IPR001841">
    <property type="entry name" value="Znf_RING"/>
</dbReference>
<dbReference type="PROSITE" id="PS50089">
    <property type="entry name" value="ZF_RING_2"/>
    <property type="match status" value="1"/>
</dbReference>
<evidence type="ECO:0000256" key="6">
    <source>
        <dbReference type="ARBA" id="ARBA00022692"/>
    </source>
</evidence>
<evidence type="ECO:0000256" key="14">
    <source>
        <dbReference type="ARBA" id="ARBA00023140"/>
    </source>
</evidence>
<evidence type="ECO:0000256" key="11">
    <source>
        <dbReference type="ARBA" id="ARBA00022927"/>
    </source>
</evidence>
<evidence type="ECO:0000256" key="12">
    <source>
        <dbReference type="ARBA" id="ARBA00022989"/>
    </source>
</evidence>
<dbReference type="GO" id="GO:0016567">
    <property type="term" value="P:protein ubiquitination"/>
    <property type="evidence" value="ECO:0007669"/>
    <property type="project" value="UniProtKB-ARBA"/>
</dbReference>
<dbReference type="InterPro" id="IPR018957">
    <property type="entry name" value="Znf_C3HC4_RING-type"/>
</dbReference>
<comment type="pathway">
    <text evidence="2">Protein modification; protein ubiquitination.</text>
</comment>
<evidence type="ECO:0000256" key="15">
    <source>
        <dbReference type="PROSITE-ProRule" id="PRU00175"/>
    </source>
</evidence>
<evidence type="ECO:0000256" key="3">
    <source>
        <dbReference type="ARBA" id="ARBA00008704"/>
    </source>
</evidence>
<evidence type="ECO:0000256" key="4">
    <source>
        <dbReference type="ARBA" id="ARBA00022448"/>
    </source>
</evidence>
<evidence type="ECO:0000313" key="18">
    <source>
        <dbReference type="EMBL" id="SGZ56081.1"/>
    </source>
</evidence>
<dbReference type="InterPro" id="IPR025654">
    <property type="entry name" value="PEX2/10"/>
</dbReference>
<evidence type="ECO:0000256" key="10">
    <source>
        <dbReference type="ARBA" id="ARBA00022833"/>
    </source>
</evidence>
<keyword evidence="11" id="KW-0653">Protein transport</keyword>
<keyword evidence="8 15" id="KW-0863">Zinc-finger</keyword>
<dbReference type="EMBL" id="LT635760">
    <property type="protein sequence ID" value="SGZ56081.1"/>
    <property type="molecule type" value="Genomic_DNA"/>
</dbReference>
<dbReference type="Gene3D" id="3.30.40.10">
    <property type="entry name" value="Zinc/RING finger domain, C3HC4 (zinc finger)"/>
    <property type="match status" value="1"/>
</dbReference>
<dbReference type="STRING" id="45354.A0A1L0BXK1"/>
<organism evidence="18 19">
    <name type="scientific">Sungouiella intermedia</name>
    <dbReference type="NCBI Taxonomy" id="45354"/>
    <lineage>
        <taxon>Eukaryota</taxon>
        <taxon>Fungi</taxon>
        <taxon>Dikarya</taxon>
        <taxon>Ascomycota</taxon>
        <taxon>Saccharomycotina</taxon>
        <taxon>Pichiomycetes</taxon>
        <taxon>Metschnikowiaceae</taxon>
        <taxon>Sungouiella</taxon>
    </lineage>
</organism>
<keyword evidence="13" id="KW-0472">Membrane</keyword>
<keyword evidence="4" id="KW-0813">Transport</keyword>
<dbReference type="InterPro" id="IPR013083">
    <property type="entry name" value="Znf_RING/FYVE/PHD"/>
</dbReference>
<reference evidence="18 19" key="1">
    <citation type="submission" date="2016-10" db="EMBL/GenBank/DDBJ databases">
        <authorList>
            <person name="de Groot N.N."/>
        </authorList>
    </citation>
    <scope>NUCLEOTIDE SEQUENCE [LARGE SCALE GENOMIC DNA]</scope>
    <source>
        <strain evidence="18 19">CBS 141442</strain>
    </source>
</reference>
<evidence type="ECO:0000259" key="17">
    <source>
        <dbReference type="PROSITE" id="PS50089"/>
    </source>
</evidence>
<dbReference type="PROSITE" id="PS00518">
    <property type="entry name" value="ZF_RING_1"/>
    <property type="match status" value="1"/>
</dbReference>
<comment type="subcellular location">
    <subcellularLocation>
        <location evidence="1">Peroxisome membrane</location>
        <topology evidence="1">Multi-pass membrane protein</topology>
    </subcellularLocation>
</comment>
<keyword evidence="14" id="KW-0576">Peroxisome</keyword>
<dbReference type="InterPro" id="IPR006845">
    <property type="entry name" value="Pex_N"/>
</dbReference>
<feature type="compositionally biased region" description="Acidic residues" evidence="16">
    <location>
        <begin position="383"/>
        <end position="413"/>
    </location>
</feature>
<feature type="region of interest" description="Disordered" evidence="16">
    <location>
        <begin position="361"/>
        <end position="413"/>
    </location>
</feature>
<evidence type="ECO:0000256" key="2">
    <source>
        <dbReference type="ARBA" id="ARBA00004906"/>
    </source>
</evidence>
<keyword evidence="5" id="KW-0808">Transferase</keyword>
<dbReference type="Proteomes" id="UP000182334">
    <property type="component" value="Chromosome V"/>
</dbReference>
<comment type="similarity">
    <text evidence="3">Belongs to the pex2/pex10/pex12 family.</text>
</comment>
<keyword evidence="10" id="KW-0862">Zinc</keyword>
<feature type="domain" description="RING-type" evidence="17">
    <location>
        <begin position="263"/>
        <end position="320"/>
    </location>
</feature>
<dbReference type="Pfam" id="PF04757">
    <property type="entry name" value="Pex2_Pex12"/>
    <property type="match status" value="1"/>
</dbReference>
<dbReference type="PANTHER" id="PTHR23350">
    <property type="entry name" value="PEROXISOME ASSEMBLY PROTEIN 10"/>
    <property type="match status" value="1"/>
</dbReference>
<keyword evidence="9" id="KW-0833">Ubl conjugation pathway</keyword>
<dbReference type="SMART" id="SM00184">
    <property type="entry name" value="RING"/>
    <property type="match status" value="1"/>
</dbReference>
<keyword evidence="12" id="KW-1133">Transmembrane helix</keyword>
<dbReference type="GO" id="GO:0005778">
    <property type="term" value="C:peroxisomal membrane"/>
    <property type="evidence" value="ECO:0007669"/>
    <property type="project" value="UniProtKB-SubCell"/>
</dbReference>
<dbReference type="SUPFAM" id="SSF57850">
    <property type="entry name" value="RING/U-box"/>
    <property type="match status" value="1"/>
</dbReference>
<feature type="compositionally biased region" description="Basic and acidic residues" evidence="16">
    <location>
        <begin position="370"/>
        <end position="382"/>
    </location>
</feature>
<evidence type="ECO:0000256" key="5">
    <source>
        <dbReference type="ARBA" id="ARBA00022679"/>
    </source>
</evidence>
<name>A0A1L0BXK1_9ASCO</name>
<accession>A0A1L0BXK1</accession>
<dbReference type="PANTHER" id="PTHR23350:SF4">
    <property type="entry name" value="PEROXISOME BIOGENESIS FACTOR 2"/>
    <property type="match status" value="1"/>
</dbReference>
<evidence type="ECO:0000256" key="9">
    <source>
        <dbReference type="ARBA" id="ARBA00022786"/>
    </source>
</evidence>
<protein>
    <submittedName>
        <fullName evidence="18">CIC11C00000002113</fullName>
    </submittedName>
</protein>